<comment type="subcellular location">
    <subcellularLocation>
        <location evidence="1">Nucleus</location>
        <location evidence="1">Nuclear pore complex</location>
    </subcellularLocation>
</comment>
<dbReference type="EMBL" id="CP086716">
    <property type="protein sequence ID" value="WOO81475.1"/>
    <property type="molecule type" value="Genomic_DNA"/>
</dbReference>
<sequence>MVHPKDKGESLTAEDYLWPLTTIRDTLLRPDVERQIPHAKVRLLLKWHLARLQKPWEPFKPASSQARTAIQGTTVQIPGTDIKMDINAGSRSIALRISDAVNINEITSFLLWKSYTSYSIEEPTPAKGKSEEDAVVDRLLLWYEQELLAVPQIVMALYVPASQHTGWEELAAELRPDILGDQASFIESLFRAFGGLAQKSIAKDTGSSRALYLATLQLRQQETLLDLLFLILYQFTTRPAAVSEGLIKGTVLSGFGTAQANGEIWQNDEECQRLQYRIRDLLVVIAVEAMCLAQILSPEANEEADTFGATLLHSRDRLHAVHSFIMEQTEDLAPGHPEAETVFPHYPTPILCLAWAVVLRSLPPHLQPPSGEDFQLDTTHMSGDDPVVYLGAATRALRLSSGLFPWFESILQGPLFEATKDAFSGDLAVDMASLRRSPIKDLLIGLSELIHIQSIADHPGLYSTWVLLFGGGVQEASTSLANNYWAVDYVYDERRAILDHSLWPREPTYLPRILAALTGVSSDDEVNLALTQVSPVPDVFDYVNDLPFITITTPHSAFTISGEDDSGRIIVEATVDLELPGGAIIPRRARGTVLSEEDAHPAVVSWRFRQAGWSLLIEILRGAVGLAASPRINNEARRLELVDLGIQSDDLSPILSSGLKLLRSVLRSSEVASLLVRNGSPGDRFPGQSLLELALAVLTDRSRPERSQVDFVAAKHAIDILQSLLLTGNEAIWQAFRASGFFDSHSRRQGSVASLIQSDGLRGKHGLTAALLRLVRSLASANAGDAQVVRSAVKLVVTEVWSQFSGWRYQDISKRYEIASLLIEIFDIVLRHPLGADGKSPSPAAAYLFDVFVNNTSPLSYRPIVDVFTQSSQLATRFVQARRWSDAEIVYAAFDHATSLLSTLLRLAPTLKVSANALPFSLFASTIVTTSGDKIQLVDHLFDLISQPSLQPTGLKLLLRLLRVYLATSSSGSQRPSLAGMLRNPNTLNKIATIAVNTGLDDVKPDAWALLGTIIATQPGCAAILIPSQKDGKIAGLLKHAVDEVQDWKLQFAEAPSGLVAVLGCVQSVLESASASNAVSALRSEASFWQAVHDIAIKFVALPSSFSDNIAADVHKYSYAVQAKANATSLLAAELALTLDTEAEAETKTQELVVSLLRNTGALEDTALAAVHTSCDPALHANEAATIKANGVNLAPLRTINLPEERQYGIQYLYDGVPVIFNDSERQVSLNRSIAILNLNWSQLDADVNYTKSWRLLLDIASTITSGDALASRAAVRAANAIASVLADEDRGGDIMLAIQTERLSILATLLDIALDPETEISEPAVVKELANSVRRIVESTLFPPIISLRHPELPPIHRPVLRLLLLLSQAQAGSAADEVREVLFDSGATFALDAANVVLDTILLQPNLDAEKDLSLIVALLCEMSRVSTSTAVWLDKLMQVNLIPRSLDVIVRTRPVEDTLPPHFHTILLLHLAIASNGPTAEKLAVSGVLPAYADNVVAVAAEAGRIDVTNPNDSFHRAWCELLQVVTALLSSLPDAASFARSDAVPFVRVVLPQLLHALQYAGAEQPLSAPALEEMELVADVFYGLANAVKPGPNSLLLDFAPSAIVFLRGVQHAASHPHIFSSYIIPSSEEEQAALEKERTSVGDNVDISLADHKAWPTVASRMDALLRVTRTILVALVRFTHSWASLSGDREPHTQFLLPYDDEHALSPTSDDPIGVLNELYREINSLVKHSPEHDGADGLQAMEAAAMLSLTQLCERRILFPAYNAPADDSMDIDIGGLVKRRVSFSTPQNRYLEARKVLEADLQSNLSTTSSMTKLLDVLRTVADREFPE</sequence>
<dbReference type="Pfam" id="PF21093">
    <property type="entry name" value="Nup188_N-subdom_III"/>
    <property type="match status" value="1"/>
</dbReference>
<gene>
    <name evidence="9" type="primary">NUP188</name>
    <name evidence="9" type="ORF">LOC62_03G004997</name>
</gene>
<evidence type="ECO:0000313" key="9">
    <source>
        <dbReference type="EMBL" id="WOO81475.1"/>
    </source>
</evidence>
<reference evidence="9" key="1">
    <citation type="submission" date="2023-10" db="EMBL/GenBank/DDBJ databases">
        <authorList>
            <person name="Noh H."/>
        </authorList>
    </citation>
    <scope>NUCLEOTIDE SEQUENCE</scope>
    <source>
        <strain evidence="9">DUCC4014</strain>
    </source>
</reference>
<keyword evidence="10" id="KW-1185">Reference proteome</keyword>
<dbReference type="Proteomes" id="UP000827549">
    <property type="component" value="Chromosome 3"/>
</dbReference>
<evidence type="ECO:0000256" key="7">
    <source>
        <dbReference type="ARBA" id="ARBA00023242"/>
    </source>
</evidence>
<evidence type="ECO:0000256" key="3">
    <source>
        <dbReference type="ARBA" id="ARBA00022816"/>
    </source>
</evidence>
<evidence type="ECO:0000256" key="5">
    <source>
        <dbReference type="ARBA" id="ARBA00023010"/>
    </source>
</evidence>
<organism evidence="9 10">
    <name type="scientific">Vanrija pseudolonga</name>
    <dbReference type="NCBI Taxonomy" id="143232"/>
    <lineage>
        <taxon>Eukaryota</taxon>
        <taxon>Fungi</taxon>
        <taxon>Dikarya</taxon>
        <taxon>Basidiomycota</taxon>
        <taxon>Agaricomycotina</taxon>
        <taxon>Tremellomycetes</taxon>
        <taxon>Trichosporonales</taxon>
        <taxon>Trichosporonaceae</taxon>
        <taxon>Vanrija</taxon>
    </lineage>
</organism>
<dbReference type="RefSeq" id="XP_062627507.1">
    <property type="nucleotide sequence ID" value="XM_062771523.1"/>
</dbReference>
<dbReference type="GO" id="GO:0051028">
    <property type="term" value="P:mRNA transport"/>
    <property type="evidence" value="ECO:0007669"/>
    <property type="project" value="UniProtKB-KW"/>
</dbReference>
<keyword evidence="7" id="KW-0539">Nucleus</keyword>
<evidence type="ECO:0000256" key="4">
    <source>
        <dbReference type="ARBA" id="ARBA00022927"/>
    </source>
</evidence>
<keyword evidence="6" id="KW-0906">Nuclear pore complex</keyword>
<protein>
    <submittedName>
        <fullName evidence="9">Nucleoporin</fullName>
    </submittedName>
</protein>
<dbReference type="GeneID" id="87808228"/>
<dbReference type="Gene3D" id="1.25.10.70">
    <property type="match status" value="1"/>
</dbReference>
<proteinExistence type="predicted"/>
<feature type="domain" description="Nucleoporin Nup188 N-terminal subdomain III" evidence="8">
    <location>
        <begin position="714"/>
        <end position="1001"/>
    </location>
</feature>
<keyword evidence="2" id="KW-0813">Transport</keyword>
<keyword evidence="5" id="KW-0811">Translocation</keyword>
<evidence type="ECO:0000259" key="8">
    <source>
        <dbReference type="Pfam" id="PF21093"/>
    </source>
</evidence>
<dbReference type="GO" id="GO:0006405">
    <property type="term" value="P:RNA export from nucleus"/>
    <property type="evidence" value="ECO:0007669"/>
    <property type="project" value="TreeGrafter"/>
</dbReference>
<keyword evidence="3" id="KW-0509">mRNA transport</keyword>
<dbReference type="PANTHER" id="PTHR31431">
    <property type="entry name" value="NUCLEOPORIN NUP188 HOMOLOG"/>
    <property type="match status" value="1"/>
</dbReference>
<dbReference type="PANTHER" id="PTHR31431:SF1">
    <property type="entry name" value="NUCLEOPORIN NUP188"/>
    <property type="match status" value="1"/>
</dbReference>
<dbReference type="InterPro" id="IPR048883">
    <property type="entry name" value="Nup188_N-subdom_III"/>
</dbReference>
<dbReference type="GO" id="GO:0044611">
    <property type="term" value="C:nuclear pore inner ring"/>
    <property type="evidence" value="ECO:0007669"/>
    <property type="project" value="TreeGrafter"/>
</dbReference>
<evidence type="ECO:0000256" key="6">
    <source>
        <dbReference type="ARBA" id="ARBA00023132"/>
    </source>
</evidence>
<dbReference type="GO" id="GO:0006606">
    <property type="term" value="P:protein import into nucleus"/>
    <property type="evidence" value="ECO:0007669"/>
    <property type="project" value="TreeGrafter"/>
</dbReference>
<accession>A0AAF0Y7J0</accession>
<evidence type="ECO:0000313" key="10">
    <source>
        <dbReference type="Proteomes" id="UP000827549"/>
    </source>
</evidence>
<dbReference type="GO" id="GO:0017056">
    <property type="term" value="F:structural constituent of nuclear pore"/>
    <property type="evidence" value="ECO:0007669"/>
    <property type="project" value="InterPro"/>
</dbReference>
<name>A0AAF0Y7J0_9TREE</name>
<keyword evidence="4" id="KW-0653">Protein transport</keyword>
<evidence type="ECO:0000256" key="1">
    <source>
        <dbReference type="ARBA" id="ARBA00004567"/>
    </source>
</evidence>
<dbReference type="InterPro" id="IPR044840">
    <property type="entry name" value="Nup188"/>
</dbReference>
<evidence type="ECO:0000256" key="2">
    <source>
        <dbReference type="ARBA" id="ARBA00022448"/>
    </source>
</evidence>